<dbReference type="InterPro" id="IPR006311">
    <property type="entry name" value="TAT_signal"/>
</dbReference>
<dbReference type="Proteomes" id="UP001500665">
    <property type="component" value="Unassembled WGS sequence"/>
</dbReference>
<dbReference type="SUPFAM" id="SSF54427">
    <property type="entry name" value="NTF2-like"/>
    <property type="match status" value="1"/>
</dbReference>
<proteinExistence type="predicted"/>
<comment type="caution">
    <text evidence="1">The sequence shown here is derived from an EMBL/GenBank/DDBJ whole genome shotgun (WGS) entry which is preliminary data.</text>
</comment>
<reference evidence="1 2" key="1">
    <citation type="journal article" date="2019" name="Int. J. Syst. Evol. Microbiol.">
        <title>The Global Catalogue of Microorganisms (GCM) 10K type strain sequencing project: providing services to taxonomists for standard genome sequencing and annotation.</title>
        <authorList>
            <consortium name="The Broad Institute Genomics Platform"/>
            <consortium name="The Broad Institute Genome Sequencing Center for Infectious Disease"/>
            <person name="Wu L."/>
            <person name="Ma J."/>
        </authorList>
    </citation>
    <scope>NUCLEOTIDE SEQUENCE [LARGE SCALE GENOMIC DNA]</scope>
    <source>
        <strain evidence="1 2">JCM 10696</strain>
    </source>
</reference>
<name>A0ABN1RA70_9ACTN</name>
<sequence>MEADAPGPFAFPAHSGCGRRDLLLAGLAGAAGLLGLGGCRSAPREKPPGAAAGPGRAEVEALLEARSRAVLEHDAARFLATVHSDEPGFRARQEELFTALSRLPFAMWREHVTQVEGPLATLRLAYRYRGFDTGDVVLTTYLELGRADGGWLFTGDGGDKEDAPESWADPDVRAVRGESCLVVGRGPLEQVADRLDRCVPAVTAVVGSGWARRAVALLPGDADRAEALAGGRPLEGIAAAPTATPNADGSRGQDRILVSPEGWPRLNALGRRVVLTHELTHVAMGSAGDDRTPMWLVEGFADHVAYRDTGTPPAAAARELAEEVARGELPGGLPSRADFATGAPRLSQAYQEAWLACRMVAGRYGEDRLLRLYREAGRRSEREALHEVLGVTDLTGPWRAYLREELG</sequence>
<dbReference type="EMBL" id="BAAAHH010000014">
    <property type="protein sequence ID" value="GAA0953915.1"/>
    <property type="molecule type" value="Genomic_DNA"/>
</dbReference>
<evidence type="ECO:0000313" key="2">
    <source>
        <dbReference type="Proteomes" id="UP001500665"/>
    </source>
</evidence>
<dbReference type="InterPro" id="IPR032710">
    <property type="entry name" value="NTF2-like_dom_sf"/>
</dbReference>
<protein>
    <recommendedName>
        <fullName evidence="3">Basic secretory peptidase family protein</fullName>
    </recommendedName>
</protein>
<organism evidence="1 2">
    <name type="scientific">Actinocorallia libanotica</name>
    <dbReference type="NCBI Taxonomy" id="46162"/>
    <lineage>
        <taxon>Bacteria</taxon>
        <taxon>Bacillati</taxon>
        <taxon>Actinomycetota</taxon>
        <taxon>Actinomycetes</taxon>
        <taxon>Streptosporangiales</taxon>
        <taxon>Thermomonosporaceae</taxon>
        <taxon>Actinocorallia</taxon>
    </lineage>
</organism>
<keyword evidence="2" id="KW-1185">Reference proteome</keyword>
<evidence type="ECO:0008006" key="3">
    <source>
        <dbReference type="Google" id="ProtNLM"/>
    </source>
</evidence>
<gene>
    <name evidence="1" type="ORF">GCM10009550_36500</name>
</gene>
<evidence type="ECO:0000313" key="1">
    <source>
        <dbReference type="EMBL" id="GAA0953915.1"/>
    </source>
</evidence>
<dbReference type="RefSeq" id="WP_344242040.1">
    <property type="nucleotide sequence ID" value="NZ_BAAAHH010000014.1"/>
</dbReference>
<dbReference type="PROSITE" id="PS51318">
    <property type="entry name" value="TAT"/>
    <property type="match status" value="1"/>
</dbReference>
<accession>A0ABN1RA70</accession>